<proteinExistence type="predicted"/>
<dbReference type="OrthoDB" id="6314559at2"/>
<evidence type="ECO:0008006" key="4">
    <source>
        <dbReference type="Google" id="ProtNLM"/>
    </source>
</evidence>
<keyword evidence="3" id="KW-1185">Reference proteome</keyword>
<evidence type="ECO:0000313" key="2">
    <source>
        <dbReference type="EMBL" id="SJL82659.1"/>
    </source>
</evidence>
<protein>
    <recommendedName>
        <fullName evidence="4">KfrA N-terminal DNA-binding domain-containing protein</fullName>
    </recommendedName>
</protein>
<accession>A0A1R4B175</accession>
<dbReference type="RefSeq" id="WP_077312152.1">
    <property type="nucleotide sequence ID" value="NZ_AP024887.1"/>
</dbReference>
<dbReference type="STRING" id="1918946.VPAL9027_00590"/>
<dbReference type="EMBL" id="FUFT01000002">
    <property type="protein sequence ID" value="SJL82659.1"/>
    <property type="molecule type" value="Genomic_DNA"/>
</dbReference>
<evidence type="ECO:0000256" key="1">
    <source>
        <dbReference type="SAM" id="Coils"/>
    </source>
</evidence>
<organism evidence="2 3">
    <name type="scientific">Vibrio palustris</name>
    <dbReference type="NCBI Taxonomy" id="1918946"/>
    <lineage>
        <taxon>Bacteria</taxon>
        <taxon>Pseudomonadati</taxon>
        <taxon>Pseudomonadota</taxon>
        <taxon>Gammaproteobacteria</taxon>
        <taxon>Vibrionales</taxon>
        <taxon>Vibrionaceae</taxon>
        <taxon>Vibrio</taxon>
    </lineage>
</organism>
<reference evidence="2 3" key="1">
    <citation type="submission" date="2017-02" db="EMBL/GenBank/DDBJ databases">
        <authorList>
            <person name="Peterson S.W."/>
        </authorList>
    </citation>
    <scope>NUCLEOTIDE SEQUENCE [LARGE SCALE GENOMIC DNA]</scope>
    <source>
        <strain evidence="2 3">CECT 9027</strain>
    </source>
</reference>
<keyword evidence="1" id="KW-0175">Coiled coil</keyword>
<name>A0A1R4B175_9VIBR</name>
<sequence>MLTKDVSDELQQIFMQLEREGKKPSVAILKTRLTTSVPMPALISAIRRWKASAHVPKVEVMANSATADERIIQLEQQVADLTQRLTQLEQQLTEHSS</sequence>
<dbReference type="AlphaFoldDB" id="A0A1R4B175"/>
<feature type="coiled-coil region" evidence="1">
    <location>
        <begin position="64"/>
        <end position="91"/>
    </location>
</feature>
<evidence type="ECO:0000313" key="3">
    <source>
        <dbReference type="Proteomes" id="UP000189475"/>
    </source>
</evidence>
<gene>
    <name evidence="2" type="ORF">VPAL9027_00590</name>
</gene>
<dbReference type="Proteomes" id="UP000189475">
    <property type="component" value="Unassembled WGS sequence"/>
</dbReference>